<dbReference type="InterPro" id="IPR000086">
    <property type="entry name" value="NUDIX_hydrolase_dom"/>
</dbReference>
<dbReference type="AlphaFoldDB" id="A0A839QUR2"/>
<dbReference type="PROSITE" id="PS51462">
    <property type="entry name" value="NUDIX"/>
    <property type="match status" value="1"/>
</dbReference>
<gene>
    <name evidence="4" type="ORF">FHX50_000837</name>
</gene>
<evidence type="ECO:0000256" key="2">
    <source>
        <dbReference type="ARBA" id="ARBA00022801"/>
    </source>
</evidence>
<dbReference type="SUPFAM" id="SSF55811">
    <property type="entry name" value="Nudix"/>
    <property type="match status" value="1"/>
</dbReference>
<dbReference type="Pfam" id="PF00293">
    <property type="entry name" value="NUDIX"/>
    <property type="match status" value="1"/>
</dbReference>
<dbReference type="GO" id="GO:0005829">
    <property type="term" value="C:cytosol"/>
    <property type="evidence" value="ECO:0007669"/>
    <property type="project" value="TreeGrafter"/>
</dbReference>
<dbReference type="EC" id="3.6.1.13" evidence="4"/>
<sequence length="210" mass="22478">MLTDRFGARPTVQSRAVHSGMIWTVRRDTVDFADGVRFDREYIDHPGAVAVLAFTDDARAVIIRQYRHPAGGCFAEIPAGLLDKDGEALGDAALRELAEETGYEATRIHHLLDVFPSAGSSSEMIRIFVALGAHPAASVEFDRTDEEAEIEVELVPLGELVDAVLGGEVTNAALGSAVLAVWAHLNRQGLGEADVAQLDLPDADRPLPGA</sequence>
<comment type="caution">
    <text evidence="4">The sequence shown here is derived from an EMBL/GenBank/DDBJ whole genome shotgun (WGS) entry which is preliminary data.</text>
</comment>
<evidence type="ECO:0000259" key="3">
    <source>
        <dbReference type="PROSITE" id="PS51462"/>
    </source>
</evidence>
<dbReference type="PANTHER" id="PTHR11839:SF18">
    <property type="entry name" value="NUDIX HYDROLASE DOMAIN-CONTAINING PROTEIN"/>
    <property type="match status" value="1"/>
</dbReference>
<dbReference type="GO" id="GO:0047631">
    <property type="term" value="F:ADP-ribose diphosphatase activity"/>
    <property type="evidence" value="ECO:0007669"/>
    <property type="project" value="UniProtKB-EC"/>
</dbReference>
<dbReference type="GO" id="GO:0006753">
    <property type="term" value="P:nucleoside phosphate metabolic process"/>
    <property type="evidence" value="ECO:0007669"/>
    <property type="project" value="TreeGrafter"/>
</dbReference>
<accession>A0A839QUR2</accession>
<dbReference type="EMBL" id="JACHWP010000001">
    <property type="protein sequence ID" value="MBB3022589.1"/>
    <property type="molecule type" value="Genomic_DNA"/>
</dbReference>
<evidence type="ECO:0000313" key="5">
    <source>
        <dbReference type="Proteomes" id="UP000568050"/>
    </source>
</evidence>
<evidence type="ECO:0000313" key="4">
    <source>
        <dbReference type="EMBL" id="MBB3022589.1"/>
    </source>
</evidence>
<dbReference type="Proteomes" id="UP000568050">
    <property type="component" value="Unassembled WGS sequence"/>
</dbReference>
<dbReference type="RefSeq" id="WP_183374768.1">
    <property type="nucleotide sequence ID" value="NZ_CBCSFZ010000021.1"/>
</dbReference>
<keyword evidence="5" id="KW-1185">Reference proteome</keyword>
<dbReference type="Gene3D" id="3.90.79.10">
    <property type="entry name" value="Nucleoside Triphosphate Pyrophosphohydrolase"/>
    <property type="match status" value="1"/>
</dbReference>
<keyword evidence="2 4" id="KW-0378">Hydrolase</keyword>
<protein>
    <submittedName>
        <fullName evidence="4">ADP-ribose pyrophosphatase</fullName>
        <ecNumber evidence="4">3.6.1.13</ecNumber>
    </submittedName>
</protein>
<proteinExistence type="predicted"/>
<dbReference type="GO" id="GO:0019693">
    <property type="term" value="P:ribose phosphate metabolic process"/>
    <property type="evidence" value="ECO:0007669"/>
    <property type="project" value="TreeGrafter"/>
</dbReference>
<feature type="domain" description="Nudix hydrolase" evidence="3">
    <location>
        <begin position="43"/>
        <end position="185"/>
    </location>
</feature>
<organism evidence="4 5">
    <name type="scientific">Helcobacillus massiliensis</name>
    <dbReference type="NCBI Taxonomy" id="521392"/>
    <lineage>
        <taxon>Bacteria</taxon>
        <taxon>Bacillati</taxon>
        <taxon>Actinomycetota</taxon>
        <taxon>Actinomycetes</taxon>
        <taxon>Micrococcales</taxon>
        <taxon>Dermabacteraceae</taxon>
        <taxon>Helcobacillus</taxon>
    </lineage>
</organism>
<evidence type="ECO:0000256" key="1">
    <source>
        <dbReference type="ARBA" id="ARBA00001946"/>
    </source>
</evidence>
<name>A0A839QUR2_9MICO</name>
<reference evidence="4 5" key="1">
    <citation type="submission" date="2020-08" db="EMBL/GenBank/DDBJ databases">
        <title>Sequencing the genomes of 1000 actinobacteria strains.</title>
        <authorList>
            <person name="Klenk H.-P."/>
        </authorList>
    </citation>
    <scope>NUCLEOTIDE SEQUENCE [LARGE SCALE GENOMIC DNA]</scope>
    <source>
        <strain evidence="4 5">DSM 23040</strain>
    </source>
</reference>
<dbReference type="InterPro" id="IPR015797">
    <property type="entry name" value="NUDIX_hydrolase-like_dom_sf"/>
</dbReference>
<dbReference type="PANTHER" id="PTHR11839">
    <property type="entry name" value="UDP/ADP-SUGAR PYROPHOSPHATASE"/>
    <property type="match status" value="1"/>
</dbReference>
<comment type="cofactor">
    <cofactor evidence="1">
        <name>Mg(2+)</name>
        <dbReference type="ChEBI" id="CHEBI:18420"/>
    </cofactor>
</comment>